<organism evidence="1 2">
    <name type="scientific">Nostocoides australiense Ben110</name>
    <dbReference type="NCBI Taxonomy" id="1193182"/>
    <lineage>
        <taxon>Bacteria</taxon>
        <taxon>Bacillati</taxon>
        <taxon>Actinomycetota</taxon>
        <taxon>Actinomycetes</taxon>
        <taxon>Micrococcales</taxon>
        <taxon>Intrasporangiaceae</taxon>
        <taxon>Nostocoides</taxon>
    </lineage>
</organism>
<dbReference type="EMBL" id="CAJA01000051">
    <property type="protein sequence ID" value="CCH72221.1"/>
    <property type="molecule type" value="Genomic_DNA"/>
</dbReference>
<comment type="caution">
    <text evidence="1">The sequence shown here is derived from an EMBL/GenBank/DDBJ whole genome shotgun (WGS) entry which is preliminary data.</text>
</comment>
<evidence type="ECO:0000313" key="1">
    <source>
        <dbReference type="EMBL" id="CCH72221.1"/>
    </source>
</evidence>
<dbReference type="Proteomes" id="UP000035763">
    <property type="component" value="Unassembled WGS sequence"/>
</dbReference>
<reference evidence="1 2" key="1">
    <citation type="journal article" date="2013" name="ISME J.">
        <title>A metabolic model for members of the genus Tetrasphaera involved in enhanced biological phosphorus removal.</title>
        <authorList>
            <person name="Kristiansen R."/>
            <person name="Nguyen H.T.T."/>
            <person name="Saunders A.M."/>
            <person name="Nielsen J.L."/>
            <person name="Wimmer R."/>
            <person name="Le V.Q."/>
            <person name="McIlroy S.J."/>
            <person name="Petrovski S."/>
            <person name="Seviour R.J."/>
            <person name="Calteau A."/>
            <person name="Nielsen K.L."/>
            <person name="Nielsen P.H."/>
        </authorList>
    </citation>
    <scope>NUCLEOTIDE SEQUENCE [LARGE SCALE GENOMIC DNA]</scope>
    <source>
        <strain evidence="1 2">Ben110</strain>
    </source>
</reference>
<keyword evidence="2" id="KW-1185">Reference proteome</keyword>
<proteinExistence type="predicted"/>
<accession>W6JUJ3</accession>
<protein>
    <submittedName>
        <fullName evidence="1">Transcriptional regulator</fullName>
    </submittedName>
</protein>
<dbReference type="STRING" id="1193182.BN11_1440025"/>
<gene>
    <name evidence="1" type="ORF">BN11_1440025</name>
</gene>
<dbReference type="AlphaFoldDB" id="W6JUJ3"/>
<evidence type="ECO:0000313" key="2">
    <source>
        <dbReference type="Proteomes" id="UP000035763"/>
    </source>
</evidence>
<dbReference type="RefSeq" id="WP_162213122.1">
    <property type="nucleotide sequence ID" value="NZ_HG764815.1"/>
</dbReference>
<sequence>MVPTADLNAGHGLRVLGPRRLVMAFEAAQDDPDILRTAVLFLRLSALAAANAGKGGRLDTAREAVAKALDALGKIEAIRKASGTIRTNADTIDKSALALHSSLSRLLDEAQIALDDNAVEAIDDAPANGPTPVA</sequence>
<name>W6JUJ3_9MICO</name>